<gene>
    <name evidence="3" type="primary">LOC117567181</name>
</gene>
<evidence type="ECO:0000256" key="1">
    <source>
        <dbReference type="SAM" id="MobiDB-lite"/>
    </source>
</evidence>
<proteinExistence type="predicted"/>
<dbReference type="AlphaFoldDB" id="A0A9C6SSF7"/>
<feature type="compositionally biased region" description="Low complexity" evidence="1">
    <location>
        <begin position="109"/>
        <end position="137"/>
    </location>
</feature>
<evidence type="ECO:0000313" key="2">
    <source>
        <dbReference type="Proteomes" id="UP000515160"/>
    </source>
</evidence>
<dbReference type="RefSeq" id="XP_051861110.1">
    <property type="nucleotide sequence ID" value="XM_052005150.1"/>
</dbReference>
<accession>A0A9C6SSF7</accession>
<organism evidence="2 3">
    <name type="scientific">Drosophila albomicans</name>
    <name type="common">Fruit fly</name>
    <dbReference type="NCBI Taxonomy" id="7291"/>
    <lineage>
        <taxon>Eukaryota</taxon>
        <taxon>Metazoa</taxon>
        <taxon>Ecdysozoa</taxon>
        <taxon>Arthropoda</taxon>
        <taxon>Hexapoda</taxon>
        <taxon>Insecta</taxon>
        <taxon>Pterygota</taxon>
        <taxon>Neoptera</taxon>
        <taxon>Endopterygota</taxon>
        <taxon>Diptera</taxon>
        <taxon>Brachycera</taxon>
        <taxon>Muscomorpha</taxon>
        <taxon>Ephydroidea</taxon>
        <taxon>Drosophilidae</taxon>
        <taxon>Drosophila</taxon>
    </lineage>
</organism>
<sequence>MWVTGLITLTGSYNCNNNNNSNNLTKNNNNNATSESNVKRFAQFFSCWSVINTLTFLMNDFRFKSLYRATKSTTTNTSTLNKTILKTTTIEDSIKKPKKSRRSIKTKKSSTTSTTTTTSSAFDNSNNNNPRTYNNSSKSNKVFLHYIPRDPRLRIFNRTATLNKHLLFSHPPRRTLSELNITEDLCNYGEVIGGSDSDSDNNNYNYNYNNKQLQFQGQLFKF</sequence>
<feature type="region of interest" description="Disordered" evidence="1">
    <location>
        <begin position="95"/>
        <end position="137"/>
    </location>
</feature>
<keyword evidence="2" id="KW-1185">Reference proteome</keyword>
<protein>
    <submittedName>
        <fullName evidence="3">Uncharacterized protein</fullName>
    </submittedName>
</protein>
<feature type="compositionally biased region" description="Basic residues" evidence="1">
    <location>
        <begin position="96"/>
        <end position="108"/>
    </location>
</feature>
<evidence type="ECO:0000313" key="3">
    <source>
        <dbReference type="RefSeq" id="XP_051861110.1"/>
    </source>
</evidence>
<dbReference type="OrthoDB" id="8041440at2759"/>
<reference evidence="3" key="1">
    <citation type="submission" date="2025-08" db="UniProtKB">
        <authorList>
            <consortium name="RefSeq"/>
        </authorList>
    </citation>
    <scope>IDENTIFICATION</scope>
    <source>
        <strain evidence="3">15112-1751.03</strain>
        <tissue evidence="3">Whole Adult</tissue>
    </source>
</reference>
<dbReference type="Proteomes" id="UP000515160">
    <property type="component" value="Chromosome 3"/>
</dbReference>
<name>A0A9C6SSF7_DROAB</name>
<dbReference type="GeneID" id="117567181"/>